<feature type="region of interest" description="Disordered" evidence="1">
    <location>
        <begin position="20"/>
        <end position="75"/>
    </location>
</feature>
<feature type="compositionally biased region" description="Basic and acidic residues" evidence="1">
    <location>
        <begin position="21"/>
        <end position="30"/>
    </location>
</feature>
<accession>Q7X1H3</accession>
<organism evidence="2">
    <name type="scientific">Leptospirillum ferrooxidans</name>
    <dbReference type="NCBI Taxonomy" id="180"/>
    <lineage>
        <taxon>Bacteria</taxon>
        <taxon>Pseudomonadati</taxon>
        <taxon>Nitrospirota</taxon>
        <taxon>Nitrospiria</taxon>
        <taxon>Nitrospirales</taxon>
        <taxon>Nitrospiraceae</taxon>
        <taxon>Leptospirillum</taxon>
    </lineage>
</organism>
<proteinExistence type="predicted"/>
<dbReference type="AlphaFoldDB" id="Q7X1H3"/>
<sequence>MVRNSCSRYPVCRGLMVSTEVGHDDQDQMGKKGQSPLLGESPCAGVDKSSPRGSDQCFSSGCRDQRGHASRSVGSCRERDFSVIEGNADIRTPPESL</sequence>
<name>Q7X1H3_9BACT</name>
<evidence type="ECO:0000313" key="2">
    <source>
        <dbReference type="EMBL" id="AAO38328.1"/>
    </source>
</evidence>
<dbReference type="EMBL" id="AY204391">
    <property type="protein sequence ID" value="AAO38328.1"/>
    <property type="molecule type" value="Genomic_DNA"/>
</dbReference>
<protein>
    <submittedName>
        <fullName evidence="2">Lfe142p1</fullName>
    </submittedName>
</protein>
<reference evidence="2" key="1">
    <citation type="journal article" date="2003" name="Proc. Natl. Acad. Sci. U.S.A.">
        <title>Gene function analysis in environmental isolates: the nif regulon of the strict iron oxidizing bacterium Leptospirillum ferrooxidans.</title>
        <authorList>
            <person name="Parro V."/>
            <person name="Moreno-Paz M."/>
        </authorList>
    </citation>
    <scope>NUCLEOTIDE SEQUENCE</scope>
</reference>
<evidence type="ECO:0000256" key="1">
    <source>
        <dbReference type="SAM" id="MobiDB-lite"/>
    </source>
</evidence>